<dbReference type="InterPro" id="IPR008964">
    <property type="entry name" value="Invasin/intimin_cell_adhesion"/>
</dbReference>
<dbReference type="Gene3D" id="2.60.40.10">
    <property type="entry name" value="Immunoglobulins"/>
    <property type="match status" value="7"/>
</dbReference>
<sequence length="1462" mass="157598">PMSLEDATDYDSTLFSTFESSIQVLFSEDIPRHIQGEPWLRLIDAPWFRLPVNTQLLDLWDNLDLRLGNLRNNLTLDGKPLLLALYEAPANPFDLLRAQLAGEGGGARRLGSLAIIPPYRFRAMLPRVQNAVDTLIRFGDQVRSFMEWRDNTQREELLQSHVQELSEFGVTLQDQAIKQAHKSQDALKASRAMVVSRHAYYQRLRNEDVSDNEKKVMDEQLAIGILNTVSSAATMHGHMVDAGTPNKGGSTFGVYKPAAVAFAVASLLDVAAKGLTIDAERRTREEQYRRRREEWDFMIEQATAEIAVIDKQIEAQEVVIAAADTGLLQAQKAREQAGIYYDFLRLRATGPGLYQWLLSQMSTLYFQAYDAVLSMCLATEAGWQYELGDRDTHFIPYDAWADNRQGLNAGEALKLGLLRMESAFLNRHERRLELTKTLSLKALLKDYDPNAGRDSATPRSTGWPAVLAQLKSQGEIVFHLNSSLFDKDYPGHYLRQLVGVSLSFPVVLGPYQDIHATLVQTRSSTLLKASLGGVASLYSQAAELAPDSDIELDPRHIVFNPRLSQQVGLSSGLDDYGLFTLNFDDERYLPFEGTGAISSWTLSFPRHASAHQQAVFDSLALTDITLQMRYLAVDGGKAFAAQVEPLVQFVEEQEHVRRMTTSTLTVSAGTRAANGLDTHTATVTVMDDDNHPVENALVVFSDIPTTALNHSAGTTNPQGAFETTITSTVPGFKTVRATLFSGAGVSGSPNLVEFVGLDPDQSSLEMIDDNQAVSDTAKNNRVRATVRLMDGGLAPAQTLVTFEADGDISFSANTCRTVGTTGQCEVTLGSTVAKSHRISAMLEGSFSRMNVNATFVCGPCNLAASTLDPFAGSKWANGESAHIATVTLRDAYGNPYTGMTSTSYIRFPAVSGVTIEPSDCYFDPPGSATTTARITSTQLGTYTIGAMSDNAEAIGQPQPATFVAAPDLARSSLEMIKDNSKVSASTQYNTVRATACMADGSPAPEGTRVIFEADNDIAFSASSCLTVGDTGQCEVAIGSTVAKTHTIRAGFEDGSASLQVNTTFVPAAFDFAHSTLAPFEGTRLANGLDAHLVTLTLRDRYGNPNDKSGVVVRFISSPSGATIDPATLQFVVGNPTVSTHITSEQARLYVVNAYLVNTGQTLSQTQSARFVESSDLARLELEMIDDHQVVSDTDKNNKVRATVVMKDGSLVPEGTRVHFEADSDIVFSATSCQTVGDTGQCEVTLGSTVAKTHPLTARLEGGDSSMQVDATFVSGAYDLAVSSLEPIEGTRLADGVDAHVATVTLRDAYGNPYTATTTASYILFPEVSGVTIDPVRGEIVPGSSSTSTRITSALEGSYSIRATSETGAPLGQPQLATFVESPDLAILALEMIDDHQVVSDTAKNNKVRVTVVMTDGSLVPEGSLVHFEADSDIVFSATSCQTVGDTGQCEVTLGSTVAKTHP</sequence>
<gene>
    <name evidence="3" type="ORF">HX882_32495</name>
</gene>
<evidence type="ECO:0000313" key="4">
    <source>
        <dbReference type="Proteomes" id="UP000539985"/>
    </source>
</evidence>
<dbReference type="EMBL" id="JACAQB010000036">
    <property type="protein sequence ID" value="NWC00599.1"/>
    <property type="molecule type" value="Genomic_DNA"/>
</dbReference>
<comment type="similarity">
    <text evidence="1">Belongs to the intimin/invasin family.</text>
</comment>
<dbReference type="Pfam" id="PF18276">
    <property type="entry name" value="TcA_TcB_BD"/>
    <property type="match status" value="1"/>
</dbReference>
<dbReference type="PANTHER" id="PTHR39576">
    <property type="entry name" value="ATTACHING AND EFFACING PROTEIN HOMOLOG-RELATED-RELATED"/>
    <property type="match status" value="1"/>
</dbReference>
<dbReference type="RefSeq" id="WP_177105832.1">
    <property type="nucleotide sequence ID" value="NZ_JACAQB010000036.1"/>
</dbReference>
<evidence type="ECO:0000259" key="2">
    <source>
        <dbReference type="PROSITE" id="PS51127"/>
    </source>
</evidence>
<dbReference type="PANTHER" id="PTHR39576:SF1">
    <property type="entry name" value="INVASIN"/>
    <property type="match status" value="1"/>
</dbReference>
<dbReference type="GO" id="GO:0009279">
    <property type="term" value="C:cell outer membrane"/>
    <property type="evidence" value="ECO:0007669"/>
    <property type="project" value="TreeGrafter"/>
</dbReference>
<dbReference type="SUPFAM" id="SSF49373">
    <property type="entry name" value="Invasin/intimin cell-adhesion fragments"/>
    <property type="match status" value="7"/>
</dbReference>
<reference evidence="3 4" key="1">
    <citation type="submission" date="2020-04" db="EMBL/GenBank/DDBJ databases">
        <title>Molecular characterization of pseudomonads from Agaricus bisporus reveal novel blotch 2 pathogens in Western Europe.</title>
        <authorList>
            <person name="Taparia T."/>
            <person name="Krijger M."/>
            <person name="Haynes E."/>
            <person name="Elpinstone J.G."/>
            <person name="Noble R."/>
            <person name="Van Der Wolf J."/>
        </authorList>
    </citation>
    <scope>NUCLEOTIDE SEQUENCE [LARGE SCALE GENOMIC DNA]</scope>
    <source>
        <strain evidence="3 4">H7001</strain>
    </source>
</reference>
<evidence type="ECO:0000313" key="3">
    <source>
        <dbReference type="EMBL" id="NWC00599.1"/>
    </source>
</evidence>
<protein>
    <submittedName>
        <fullName evidence="3">Ig-like domain-containing protein</fullName>
    </submittedName>
</protein>
<feature type="domain" description="Big-1" evidence="2">
    <location>
        <begin position="661"/>
        <end position="755"/>
    </location>
</feature>
<organism evidence="3 4">
    <name type="scientific">Pseudomonas gingeri</name>
    <dbReference type="NCBI Taxonomy" id="117681"/>
    <lineage>
        <taxon>Bacteria</taxon>
        <taxon>Pseudomonadati</taxon>
        <taxon>Pseudomonadota</taxon>
        <taxon>Gammaproteobacteria</taxon>
        <taxon>Pseudomonadales</taxon>
        <taxon>Pseudomonadaceae</taxon>
        <taxon>Pseudomonas</taxon>
    </lineage>
</organism>
<dbReference type="PROSITE" id="PS51127">
    <property type="entry name" value="BIG1"/>
    <property type="match status" value="1"/>
</dbReference>
<name>A0A7Y7XIP1_9PSED</name>
<dbReference type="InterPro" id="IPR003344">
    <property type="entry name" value="Big_1_dom"/>
</dbReference>
<feature type="non-terminal residue" evidence="3">
    <location>
        <position position="1462"/>
    </location>
</feature>
<accession>A0A7Y7XIP1</accession>
<dbReference type="Pfam" id="PF02369">
    <property type="entry name" value="Big_1"/>
    <property type="match status" value="2"/>
</dbReference>
<proteinExistence type="inferred from homology"/>
<comment type="caution">
    <text evidence="3">The sequence shown here is derived from an EMBL/GenBank/DDBJ whole genome shotgun (WGS) entry which is preliminary data.</text>
</comment>
<dbReference type="InterPro" id="IPR051715">
    <property type="entry name" value="Intimin-Invasin_domain"/>
</dbReference>
<dbReference type="Proteomes" id="UP000539985">
    <property type="component" value="Unassembled WGS sequence"/>
</dbReference>
<dbReference type="InterPro" id="IPR013783">
    <property type="entry name" value="Ig-like_fold"/>
</dbReference>
<feature type="non-terminal residue" evidence="3">
    <location>
        <position position="1"/>
    </location>
</feature>
<evidence type="ECO:0000256" key="1">
    <source>
        <dbReference type="ARBA" id="ARBA00010116"/>
    </source>
</evidence>
<dbReference type="SMART" id="SM00634">
    <property type="entry name" value="BID_1"/>
    <property type="match status" value="4"/>
</dbReference>
<dbReference type="InterPro" id="IPR040840">
    <property type="entry name" value="TcA_TcB_BD"/>
</dbReference>